<evidence type="ECO:0000256" key="1">
    <source>
        <dbReference type="SAM" id="MobiDB-lite"/>
    </source>
</evidence>
<organism evidence="2 3">
    <name type="scientific">Nonomuraea pusilla</name>
    <dbReference type="NCBI Taxonomy" id="46177"/>
    <lineage>
        <taxon>Bacteria</taxon>
        <taxon>Bacillati</taxon>
        <taxon>Actinomycetota</taxon>
        <taxon>Actinomycetes</taxon>
        <taxon>Streptosporangiales</taxon>
        <taxon>Streptosporangiaceae</taxon>
        <taxon>Nonomuraea</taxon>
    </lineage>
</organism>
<accession>A0A1H7WWB5</accession>
<reference evidence="2 3" key="1">
    <citation type="submission" date="2016-10" db="EMBL/GenBank/DDBJ databases">
        <authorList>
            <person name="de Groot N.N."/>
        </authorList>
    </citation>
    <scope>NUCLEOTIDE SEQUENCE [LARGE SCALE GENOMIC DNA]</scope>
    <source>
        <strain evidence="2 3">DSM 43357</strain>
    </source>
</reference>
<name>A0A1H7WWB5_9ACTN</name>
<proteinExistence type="predicted"/>
<evidence type="ECO:0000313" key="2">
    <source>
        <dbReference type="EMBL" id="SEM25803.1"/>
    </source>
</evidence>
<feature type="region of interest" description="Disordered" evidence="1">
    <location>
        <begin position="36"/>
        <end position="59"/>
    </location>
</feature>
<keyword evidence="3" id="KW-1185">Reference proteome</keyword>
<dbReference type="STRING" id="46177.SAMN05660976_04639"/>
<gene>
    <name evidence="2" type="ORF">SAMN05660976_04639</name>
</gene>
<dbReference type="EMBL" id="FOBF01000011">
    <property type="protein sequence ID" value="SEM25803.1"/>
    <property type="molecule type" value="Genomic_DNA"/>
</dbReference>
<protein>
    <submittedName>
        <fullName evidence="2">Uncharacterized protein</fullName>
    </submittedName>
</protein>
<evidence type="ECO:0000313" key="3">
    <source>
        <dbReference type="Proteomes" id="UP000198953"/>
    </source>
</evidence>
<dbReference type="AlphaFoldDB" id="A0A1H7WWB5"/>
<sequence length="59" mass="6263">MLPGAVMPAVRGAGHDLVGDRPALHDRAVTSFLLGEPLPLPPHRSAAPSWSRPADRLMT</sequence>
<dbReference type="Proteomes" id="UP000198953">
    <property type="component" value="Unassembled WGS sequence"/>
</dbReference>